<dbReference type="Proteomes" id="UP000034273">
    <property type="component" value="Unassembled WGS sequence"/>
</dbReference>
<organism evidence="5 6">
    <name type="scientific">Candidatus Kaiserbacteria bacterium GW2011_GWA2_52_12</name>
    <dbReference type="NCBI Taxonomy" id="1618671"/>
    <lineage>
        <taxon>Bacteria</taxon>
        <taxon>Candidatus Kaiseribacteriota</taxon>
    </lineage>
</organism>
<proteinExistence type="inferred from homology"/>
<protein>
    <recommendedName>
        <fullName evidence="4">Putative pterin-4-alpha-carbinolamine dehydratase</fullName>
        <shortName evidence="4">PHS</shortName>
        <ecNumber evidence="4">4.2.1.96</ecNumber>
    </recommendedName>
    <alternativeName>
        <fullName evidence="4">4-alpha-hydroxy-tetrahydropterin dehydratase</fullName>
    </alternativeName>
    <alternativeName>
        <fullName evidence="4">Pterin carbinolamine dehydratase</fullName>
        <shortName evidence="4">PCD</shortName>
    </alternativeName>
</protein>
<comment type="similarity">
    <text evidence="2 4">Belongs to the pterin-4-alpha-carbinolamine dehydratase family.</text>
</comment>
<evidence type="ECO:0000256" key="4">
    <source>
        <dbReference type="HAMAP-Rule" id="MF_00434"/>
    </source>
</evidence>
<reference evidence="5 6" key="1">
    <citation type="journal article" date="2015" name="Nature">
        <title>rRNA introns, odd ribosomes, and small enigmatic genomes across a large radiation of phyla.</title>
        <authorList>
            <person name="Brown C.T."/>
            <person name="Hug L.A."/>
            <person name="Thomas B.C."/>
            <person name="Sharon I."/>
            <person name="Castelle C.J."/>
            <person name="Singh A."/>
            <person name="Wilkins M.J."/>
            <person name="Williams K.H."/>
            <person name="Banfield J.F."/>
        </authorList>
    </citation>
    <scope>NUCLEOTIDE SEQUENCE [LARGE SCALE GENOMIC DNA]</scope>
</reference>
<dbReference type="PATRIC" id="fig|1618671.3.peg.917"/>
<sequence length="102" mass="11399">MAERESTVPLLSPQAEELLKNLHGWTLSEGAKKISKEFTFKNFVEAMEFANRITLIAEAEGHHPDLHIGWGKVVVETSTHSVDGLSEKDFALAAKIDQLKRK</sequence>
<evidence type="ECO:0000256" key="2">
    <source>
        <dbReference type="ARBA" id="ARBA00006472"/>
    </source>
</evidence>
<dbReference type="PANTHER" id="PTHR12599">
    <property type="entry name" value="PTERIN-4-ALPHA-CARBINOLAMINE DEHYDRATASE"/>
    <property type="match status" value="1"/>
</dbReference>
<dbReference type="InterPro" id="IPR036428">
    <property type="entry name" value="PCD_sf"/>
</dbReference>
<accession>A0A0G1Z644</accession>
<name>A0A0G1Z644_9BACT</name>
<dbReference type="PANTHER" id="PTHR12599:SF0">
    <property type="entry name" value="PTERIN-4-ALPHA-CARBINOLAMINE DEHYDRATASE"/>
    <property type="match status" value="1"/>
</dbReference>
<dbReference type="HAMAP" id="MF_00434">
    <property type="entry name" value="Pterin_4_alpha"/>
    <property type="match status" value="1"/>
</dbReference>
<comment type="caution">
    <text evidence="5">The sequence shown here is derived from an EMBL/GenBank/DDBJ whole genome shotgun (WGS) entry which is preliminary data.</text>
</comment>
<dbReference type="SUPFAM" id="SSF55248">
    <property type="entry name" value="PCD-like"/>
    <property type="match status" value="1"/>
</dbReference>
<gene>
    <name evidence="5" type="ORF">UY67_C0031G0021</name>
</gene>
<evidence type="ECO:0000256" key="3">
    <source>
        <dbReference type="ARBA" id="ARBA00023239"/>
    </source>
</evidence>
<dbReference type="CDD" id="cd00913">
    <property type="entry name" value="PCD_DCoH_subfamily_a"/>
    <property type="match status" value="1"/>
</dbReference>
<dbReference type="GO" id="GO:0008124">
    <property type="term" value="F:4-alpha-hydroxytetrahydrobiopterin dehydratase activity"/>
    <property type="evidence" value="ECO:0007669"/>
    <property type="project" value="UniProtKB-UniRule"/>
</dbReference>
<dbReference type="GO" id="GO:0006729">
    <property type="term" value="P:tetrahydrobiopterin biosynthetic process"/>
    <property type="evidence" value="ECO:0007669"/>
    <property type="project" value="InterPro"/>
</dbReference>
<dbReference type="NCBIfam" id="NF002017">
    <property type="entry name" value="PRK00823.1-2"/>
    <property type="match status" value="1"/>
</dbReference>
<dbReference type="AlphaFoldDB" id="A0A0G1Z644"/>
<evidence type="ECO:0000313" key="5">
    <source>
        <dbReference type="EMBL" id="KKW22972.1"/>
    </source>
</evidence>
<dbReference type="EMBL" id="LCQW01000031">
    <property type="protein sequence ID" value="KKW22972.1"/>
    <property type="molecule type" value="Genomic_DNA"/>
</dbReference>
<keyword evidence="3 4" id="KW-0456">Lyase</keyword>
<dbReference type="InterPro" id="IPR001533">
    <property type="entry name" value="Pterin_deHydtase"/>
</dbReference>
<evidence type="ECO:0000256" key="1">
    <source>
        <dbReference type="ARBA" id="ARBA00001554"/>
    </source>
</evidence>
<evidence type="ECO:0000313" key="6">
    <source>
        <dbReference type="Proteomes" id="UP000034273"/>
    </source>
</evidence>
<comment type="catalytic activity">
    <reaction evidence="1 4">
        <text>(4aS,6R)-4a-hydroxy-L-erythro-5,6,7,8-tetrahydrobiopterin = (6R)-L-erythro-6,7-dihydrobiopterin + H2O</text>
        <dbReference type="Rhea" id="RHEA:11920"/>
        <dbReference type="ChEBI" id="CHEBI:15377"/>
        <dbReference type="ChEBI" id="CHEBI:15642"/>
        <dbReference type="ChEBI" id="CHEBI:43120"/>
        <dbReference type="EC" id="4.2.1.96"/>
    </reaction>
</comment>
<dbReference type="STRING" id="1618671.UY67_C0031G0021"/>
<dbReference type="Pfam" id="PF01329">
    <property type="entry name" value="Pterin_4a"/>
    <property type="match status" value="1"/>
</dbReference>
<dbReference type="EC" id="4.2.1.96" evidence="4"/>
<dbReference type="Gene3D" id="3.30.1360.20">
    <property type="entry name" value="Transcriptional coactivator/pterin dehydratase"/>
    <property type="match status" value="1"/>
</dbReference>